<reference evidence="1" key="1">
    <citation type="submission" date="2020-09" db="EMBL/GenBank/DDBJ databases">
        <title>Genome-Enabled Discovery of Anthraquinone Biosynthesis in Senna tora.</title>
        <authorList>
            <person name="Kang S.-H."/>
            <person name="Pandey R.P."/>
            <person name="Lee C.-M."/>
            <person name="Sim J.-S."/>
            <person name="Jeong J.-T."/>
            <person name="Choi B.-S."/>
            <person name="Jung M."/>
            <person name="Ginzburg D."/>
            <person name="Zhao K."/>
            <person name="Won S.Y."/>
            <person name="Oh T.-J."/>
            <person name="Yu Y."/>
            <person name="Kim N.-H."/>
            <person name="Lee O.R."/>
            <person name="Lee T.-H."/>
            <person name="Bashyal P."/>
            <person name="Kim T.-S."/>
            <person name="Lee W.-H."/>
            <person name="Kawkins C."/>
            <person name="Kim C.-K."/>
            <person name="Kim J.S."/>
            <person name="Ahn B.O."/>
            <person name="Rhee S.Y."/>
            <person name="Sohng J.K."/>
        </authorList>
    </citation>
    <scope>NUCLEOTIDE SEQUENCE</scope>
    <source>
        <tissue evidence="1">Leaf</tissue>
    </source>
</reference>
<dbReference type="AlphaFoldDB" id="A0A834W6K8"/>
<accession>A0A834W6K8</accession>
<protein>
    <recommendedName>
        <fullName evidence="3">RNase H type-1 domain-containing protein</fullName>
    </recommendedName>
</protein>
<evidence type="ECO:0008006" key="3">
    <source>
        <dbReference type="Google" id="ProtNLM"/>
    </source>
</evidence>
<evidence type="ECO:0000313" key="2">
    <source>
        <dbReference type="Proteomes" id="UP000634136"/>
    </source>
</evidence>
<dbReference type="OrthoDB" id="1749000at2759"/>
<keyword evidence="2" id="KW-1185">Reference proteome</keyword>
<dbReference type="EMBL" id="JAAIUW010000010">
    <property type="protein sequence ID" value="KAF7811790.1"/>
    <property type="molecule type" value="Genomic_DNA"/>
</dbReference>
<proteinExistence type="predicted"/>
<dbReference type="Proteomes" id="UP000634136">
    <property type="component" value="Unassembled WGS sequence"/>
</dbReference>
<evidence type="ECO:0000313" key="1">
    <source>
        <dbReference type="EMBL" id="KAF7811790.1"/>
    </source>
</evidence>
<organism evidence="1 2">
    <name type="scientific">Senna tora</name>
    <dbReference type="NCBI Taxonomy" id="362788"/>
    <lineage>
        <taxon>Eukaryota</taxon>
        <taxon>Viridiplantae</taxon>
        <taxon>Streptophyta</taxon>
        <taxon>Embryophyta</taxon>
        <taxon>Tracheophyta</taxon>
        <taxon>Spermatophyta</taxon>
        <taxon>Magnoliopsida</taxon>
        <taxon>eudicotyledons</taxon>
        <taxon>Gunneridae</taxon>
        <taxon>Pentapetalae</taxon>
        <taxon>rosids</taxon>
        <taxon>fabids</taxon>
        <taxon>Fabales</taxon>
        <taxon>Fabaceae</taxon>
        <taxon>Caesalpinioideae</taxon>
        <taxon>Cassia clade</taxon>
        <taxon>Senna</taxon>
    </lineage>
</organism>
<gene>
    <name evidence="1" type="ORF">G2W53_032766</name>
</gene>
<comment type="caution">
    <text evidence="1">The sequence shown here is derived from an EMBL/GenBank/DDBJ whole genome shotgun (WGS) entry which is preliminary data.</text>
</comment>
<name>A0A834W6K8_9FABA</name>
<sequence>MVGKQLIEKDLIRCIGDRRSTEVWGEPWISGIFPFSIERPNNIIAGDMRVCDLLDDMGSWRVDVLDFIFPSEVCRRIMSIRLVDVRREDRWNWLWDAKGEFTVKQCYTQAMKEKMAGDRSLSQYTRRGTLRVLEENMEAPDQLGMCVIALYLIWESRNAKRFSEVDWQSGQLWCKVAAIWDEFQDSKSWKMWNDAFEQHLRWTKLEVGWVKMNTNAGTLPEGGGVIRGLIRDSDGVCCAAFSKKMQATSNPLALEAEAAWRWH</sequence>